<sequence>MEKRELKLQITRWRENKLKEEKLNKNSLPSVCSICSSHLSEEEKKNRIFRSSPPRTEREYREYRERRNNPDLIFVNSTTCPYVCYFEKNKEENDGRI</sequence>
<dbReference type="EMBL" id="MT143712">
    <property type="protein sequence ID" value="QJB01537.1"/>
    <property type="molecule type" value="Genomic_DNA"/>
</dbReference>
<gene>
    <name evidence="1" type="ORF">MM415B10570_0004</name>
</gene>
<evidence type="ECO:0000313" key="1">
    <source>
        <dbReference type="EMBL" id="QJB01537.1"/>
    </source>
</evidence>
<protein>
    <submittedName>
        <fullName evidence="1">Uncharacterized protein</fullName>
    </submittedName>
</protein>
<accession>A0A6M3M1U1</accession>
<name>A0A6M3M1U1_9ZZZZ</name>
<proteinExistence type="predicted"/>
<reference evidence="1" key="1">
    <citation type="submission" date="2020-03" db="EMBL/GenBank/DDBJ databases">
        <title>The deep terrestrial virosphere.</title>
        <authorList>
            <person name="Holmfeldt K."/>
            <person name="Nilsson E."/>
            <person name="Simone D."/>
            <person name="Lopez-Fernandez M."/>
            <person name="Wu X."/>
            <person name="de Brujin I."/>
            <person name="Lundin D."/>
            <person name="Andersson A."/>
            <person name="Bertilsson S."/>
            <person name="Dopson M."/>
        </authorList>
    </citation>
    <scope>NUCLEOTIDE SEQUENCE</scope>
    <source>
        <strain evidence="1">MM415B10570</strain>
    </source>
</reference>
<dbReference type="AlphaFoldDB" id="A0A6M3M1U1"/>
<organism evidence="1">
    <name type="scientific">viral metagenome</name>
    <dbReference type="NCBI Taxonomy" id="1070528"/>
    <lineage>
        <taxon>unclassified sequences</taxon>
        <taxon>metagenomes</taxon>
        <taxon>organismal metagenomes</taxon>
    </lineage>
</organism>